<feature type="transmembrane region" description="Helical" evidence="14">
    <location>
        <begin position="470"/>
        <end position="495"/>
    </location>
</feature>
<evidence type="ECO:0000256" key="4">
    <source>
        <dbReference type="ARBA" id="ARBA00022448"/>
    </source>
</evidence>
<dbReference type="Gene3D" id="3.40.50.1000">
    <property type="entry name" value="HAD superfamily/HAD-like"/>
    <property type="match status" value="1"/>
</dbReference>
<feature type="transmembrane region" description="Helical" evidence="14">
    <location>
        <begin position="436"/>
        <end position="458"/>
    </location>
</feature>
<dbReference type="InterPro" id="IPR001757">
    <property type="entry name" value="P_typ_ATPase"/>
</dbReference>
<comment type="similarity">
    <text evidence="2 14">Belongs to the cation transport ATPase (P-type) (TC 3.A.3) family. Type IB subfamily.</text>
</comment>
<dbReference type="Proteomes" id="UP000578030">
    <property type="component" value="Unassembled WGS sequence"/>
</dbReference>
<evidence type="ECO:0000256" key="6">
    <source>
        <dbReference type="ARBA" id="ARBA00022692"/>
    </source>
</evidence>
<dbReference type="SFLD" id="SFLDF00027">
    <property type="entry name" value="p-type_atpase"/>
    <property type="match status" value="1"/>
</dbReference>
<dbReference type="GO" id="GO:0005507">
    <property type="term" value="F:copper ion binding"/>
    <property type="evidence" value="ECO:0007669"/>
    <property type="project" value="TreeGrafter"/>
</dbReference>
<dbReference type="InterPro" id="IPR018303">
    <property type="entry name" value="ATPase_P-typ_P_site"/>
</dbReference>
<dbReference type="PRINTS" id="PR00120">
    <property type="entry name" value="HATPASE"/>
</dbReference>
<evidence type="ECO:0000256" key="13">
    <source>
        <dbReference type="ARBA" id="ARBA00023136"/>
    </source>
</evidence>
<keyword evidence="9 14" id="KW-0067">ATP-binding</keyword>
<dbReference type="SUPFAM" id="SSF56784">
    <property type="entry name" value="HAD-like"/>
    <property type="match status" value="1"/>
</dbReference>
<protein>
    <recommendedName>
        <fullName evidence="3">P-type Cu(+) transporter</fullName>
        <ecNumber evidence="3">7.2.2.8</ecNumber>
    </recommendedName>
</protein>
<evidence type="ECO:0000313" key="17">
    <source>
        <dbReference type="EMBL" id="MBB2202762.1"/>
    </source>
</evidence>
<keyword evidence="18" id="KW-1185">Reference proteome</keyword>
<dbReference type="PROSITE" id="PS00154">
    <property type="entry name" value="ATPASE_E1_E2"/>
    <property type="match status" value="1"/>
</dbReference>
<organism evidence="17 18">
    <name type="scientific">Gluconacetobacter tumulisoli</name>
    <dbReference type="NCBI Taxonomy" id="1286189"/>
    <lineage>
        <taxon>Bacteria</taxon>
        <taxon>Pseudomonadati</taxon>
        <taxon>Pseudomonadota</taxon>
        <taxon>Alphaproteobacteria</taxon>
        <taxon>Acetobacterales</taxon>
        <taxon>Acetobacteraceae</taxon>
        <taxon>Gluconacetobacter</taxon>
    </lineage>
</organism>
<evidence type="ECO:0000256" key="8">
    <source>
        <dbReference type="ARBA" id="ARBA00022741"/>
    </source>
</evidence>
<feature type="transmembrane region" description="Helical" evidence="14">
    <location>
        <begin position="224"/>
        <end position="243"/>
    </location>
</feature>
<dbReference type="SFLD" id="SFLDS00003">
    <property type="entry name" value="Haloacid_Dehalogenase"/>
    <property type="match status" value="1"/>
</dbReference>
<dbReference type="EC" id="7.2.2.8" evidence="3"/>
<dbReference type="Pfam" id="PF00122">
    <property type="entry name" value="E1-E2_ATPase"/>
    <property type="match status" value="1"/>
</dbReference>
<feature type="transmembrane region" description="Helical" evidence="14">
    <location>
        <begin position="255"/>
        <end position="278"/>
    </location>
</feature>
<evidence type="ECO:0000256" key="15">
    <source>
        <dbReference type="SAM" id="MobiDB-lite"/>
    </source>
</evidence>
<reference evidence="17 18" key="1">
    <citation type="submission" date="2020-04" db="EMBL/GenBank/DDBJ databases">
        <title>Description of novel Gluconacetobacter.</title>
        <authorList>
            <person name="Sombolestani A."/>
        </authorList>
    </citation>
    <scope>NUCLEOTIDE SEQUENCE [LARGE SCALE GENOMIC DNA]</scope>
    <source>
        <strain evidence="17 18">LMG 27802</strain>
    </source>
</reference>
<dbReference type="PROSITE" id="PS01047">
    <property type="entry name" value="HMA_1"/>
    <property type="match status" value="2"/>
</dbReference>
<dbReference type="InterPro" id="IPR036163">
    <property type="entry name" value="HMA_dom_sf"/>
</dbReference>
<dbReference type="Gene3D" id="3.30.70.100">
    <property type="match status" value="2"/>
</dbReference>
<evidence type="ECO:0000256" key="11">
    <source>
        <dbReference type="ARBA" id="ARBA00022989"/>
    </source>
</evidence>
<dbReference type="InterPro" id="IPR027256">
    <property type="entry name" value="P-typ_ATPase_IB"/>
</dbReference>
<dbReference type="GO" id="GO:0060003">
    <property type="term" value="P:copper ion export"/>
    <property type="evidence" value="ECO:0007669"/>
    <property type="project" value="UniProtKB-ARBA"/>
</dbReference>
<dbReference type="InterPro" id="IPR023298">
    <property type="entry name" value="ATPase_P-typ_TM_dom_sf"/>
</dbReference>
<dbReference type="FunFam" id="2.70.150.10:FF:000020">
    <property type="entry name" value="Copper-exporting P-type ATPase A"/>
    <property type="match status" value="1"/>
</dbReference>
<keyword evidence="13 14" id="KW-0472">Membrane</keyword>
<keyword evidence="4" id="KW-0813">Transport</keyword>
<proteinExistence type="inferred from homology"/>
<name>A0A7W4PLR2_9PROT</name>
<dbReference type="InterPro" id="IPR036412">
    <property type="entry name" value="HAD-like_sf"/>
</dbReference>
<keyword evidence="10" id="KW-1278">Translocase</keyword>
<dbReference type="PANTHER" id="PTHR43520:SF8">
    <property type="entry name" value="P-TYPE CU(+) TRANSPORTER"/>
    <property type="match status" value="1"/>
</dbReference>
<feature type="transmembrane region" description="Helical" evidence="14">
    <location>
        <begin position="806"/>
        <end position="826"/>
    </location>
</feature>
<dbReference type="InterPro" id="IPR023214">
    <property type="entry name" value="HAD_sf"/>
</dbReference>
<evidence type="ECO:0000256" key="2">
    <source>
        <dbReference type="ARBA" id="ARBA00006024"/>
    </source>
</evidence>
<evidence type="ECO:0000256" key="10">
    <source>
        <dbReference type="ARBA" id="ARBA00022967"/>
    </source>
</evidence>
<dbReference type="SFLD" id="SFLDG00002">
    <property type="entry name" value="C1.7:_P-type_atpase_like"/>
    <property type="match status" value="1"/>
</dbReference>
<dbReference type="PROSITE" id="PS50846">
    <property type="entry name" value="HMA_2"/>
    <property type="match status" value="2"/>
</dbReference>
<dbReference type="InterPro" id="IPR017969">
    <property type="entry name" value="Heavy-metal-associated_CS"/>
</dbReference>
<dbReference type="Gene3D" id="3.40.1110.10">
    <property type="entry name" value="Calcium-transporting ATPase, cytoplasmic domain N"/>
    <property type="match status" value="1"/>
</dbReference>
<dbReference type="NCBIfam" id="TIGR01525">
    <property type="entry name" value="ATPase-IB_hvy"/>
    <property type="match status" value="1"/>
</dbReference>
<dbReference type="PRINTS" id="PR00119">
    <property type="entry name" value="CATATPASE"/>
</dbReference>
<dbReference type="Gene3D" id="2.70.150.10">
    <property type="entry name" value="Calcium-transporting ATPase, cytoplasmic transduction domain A"/>
    <property type="match status" value="1"/>
</dbReference>
<keyword evidence="5 14" id="KW-1003">Cell membrane</keyword>
<dbReference type="EMBL" id="JABEQM010000013">
    <property type="protein sequence ID" value="MBB2202762.1"/>
    <property type="molecule type" value="Genomic_DNA"/>
</dbReference>
<dbReference type="SUPFAM" id="SSF55008">
    <property type="entry name" value="HMA, heavy metal-associated domain"/>
    <property type="match status" value="2"/>
</dbReference>
<dbReference type="CDD" id="cd00371">
    <property type="entry name" value="HMA"/>
    <property type="match status" value="2"/>
</dbReference>
<dbReference type="InterPro" id="IPR059000">
    <property type="entry name" value="ATPase_P-type_domA"/>
</dbReference>
<evidence type="ECO:0000313" key="18">
    <source>
        <dbReference type="Proteomes" id="UP000578030"/>
    </source>
</evidence>
<evidence type="ECO:0000256" key="7">
    <source>
        <dbReference type="ARBA" id="ARBA00022723"/>
    </source>
</evidence>
<feature type="transmembrane region" description="Helical" evidence="14">
    <location>
        <begin position="284"/>
        <end position="302"/>
    </location>
</feature>
<dbReference type="SUPFAM" id="SSF81653">
    <property type="entry name" value="Calcium ATPase, transduction domain A"/>
    <property type="match status" value="1"/>
</dbReference>
<evidence type="ECO:0000256" key="3">
    <source>
        <dbReference type="ARBA" id="ARBA00012517"/>
    </source>
</evidence>
<dbReference type="FunFam" id="3.30.70.100:FF:000005">
    <property type="entry name" value="Copper-exporting P-type ATPase A"/>
    <property type="match status" value="1"/>
</dbReference>
<evidence type="ECO:0000256" key="14">
    <source>
        <dbReference type="RuleBase" id="RU362081"/>
    </source>
</evidence>
<dbReference type="GO" id="GO:0005886">
    <property type="term" value="C:plasma membrane"/>
    <property type="evidence" value="ECO:0007669"/>
    <property type="project" value="UniProtKB-SubCell"/>
</dbReference>
<evidence type="ECO:0000259" key="16">
    <source>
        <dbReference type="PROSITE" id="PS50846"/>
    </source>
</evidence>
<dbReference type="GO" id="GO:0016887">
    <property type="term" value="F:ATP hydrolysis activity"/>
    <property type="evidence" value="ECO:0007669"/>
    <property type="project" value="InterPro"/>
</dbReference>
<feature type="region of interest" description="Disordered" evidence="15">
    <location>
        <begin position="1"/>
        <end position="34"/>
    </location>
</feature>
<dbReference type="PANTHER" id="PTHR43520">
    <property type="entry name" value="ATP7, ISOFORM B"/>
    <property type="match status" value="1"/>
</dbReference>
<keyword evidence="12" id="KW-0406">Ion transport</keyword>
<evidence type="ECO:0000256" key="5">
    <source>
        <dbReference type="ARBA" id="ARBA00022475"/>
    </source>
</evidence>
<dbReference type="GO" id="GO:0055070">
    <property type="term" value="P:copper ion homeostasis"/>
    <property type="evidence" value="ECO:0007669"/>
    <property type="project" value="TreeGrafter"/>
</dbReference>
<comment type="subcellular location">
    <subcellularLocation>
        <location evidence="1">Cell membrane</location>
        <topology evidence="1">Multi-pass membrane protein</topology>
    </subcellularLocation>
</comment>
<keyword evidence="8 14" id="KW-0547">Nucleotide-binding</keyword>
<dbReference type="NCBIfam" id="TIGR01494">
    <property type="entry name" value="ATPase_P-type"/>
    <property type="match status" value="2"/>
</dbReference>
<dbReference type="GO" id="GO:0140581">
    <property type="term" value="F:P-type monovalent copper transporter activity"/>
    <property type="evidence" value="ECO:0007669"/>
    <property type="project" value="UniProtKB-EC"/>
</dbReference>
<evidence type="ECO:0000256" key="9">
    <source>
        <dbReference type="ARBA" id="ARBA00022840"/>
    </source>
</evidence>
<keyword evidence="11 14" id="KW-1133">Transmembrane helix</keyword>
<dbReference type="Pfam" id="PF00702">
    <property type="entry name" value="Hydrolase"/>
    <property type="match status" value="1"/>
</dbReference>
<dbReference type="GO" id="GO:0005524">
    <property type="term" value="F:ATP binding"/>
    <property type="evidence" value="ECO:0007669"/>
    <property type="project" value="UniProtKB-UniRule"/>
</dbReference>
<dbReference type="InterPro" id="IPR008250">
    <property type="entry name" value="ATPase_P-typ_transduc_dom_A_sf"/>
</dbReference>
<gene>
    <name evidence="17" type="ORF">HLH28_14490</name>
</gene>
<feature type="transmembrane region" description="Helical" evidence="14">
    <location>
        <begin position="196"/>
        <end position="218"/>
    </location>
</feature>
<dbReference type="Pfam" id="PF00403">
    <property type="entry name" value="HMA"/>
    <property type="match status" value="2"/>
</dbReference>
<keyword evidence="6 14" id="KW-0812">Transmembrane</keyword>
<evidence type="ECO:0000256" key="1">
    <source>
        <dbReference type="ARBA" id="ARBA00004651"/>
    </source>
</evidence>
<feature type="domain" description="HMA" evidence="16">
    <location>
        <begin position="107"/>
        <end position="172"/>
    </location>
</feature>
<dbReference type="SUPFAM" id="SSF81665">
    <property type="entry name" value="Calcium ATPase, transmembrane domain M"/>
    <property type="match status" value="1"/>
</dbReference>
<dbReference type="CDD" id="cd02094">
    <property type="entry name" value="P-type_ATPase_Cu-like"/>
    <property type="match status" value="1"/>
</dbReference>
<dbReference type="NCBIfam" id="TIGR01511">
    <property type="entry name" value="ATPase-IB1_Cu"/>
    <property type="match status" value="1"/>
</dbReference>
<feature type="transmembrane region" description="Helical" evidence="14">
    <location>
        <begin position="783"/>
        <end position="800"/>
    </location>
</feature>
<dbReference type="InterPro" id="IPR044492">
    <property type="entry name" value="P_typ_ATPase_HD_dom"/>
</dbReference>
<feature type="domain" description="HMA" evidence="16">
    <location>
        <begin position="40"/>
        <end position="105"/>
    </location>
</feature>
<evidence type="ECO:0000256" key="12">
    <source>
        <dbReference type="ARBA" id="ARBA00023065"/>
    </source>
</evidence>
<sequence length="841" mass="86903">MTGYAGPGPSAGAVDGALPRSHVSNGSRTGGRVVNTSIGRSVTLPVEGMTCAACATRIEKVLGRLPGVTPQVNFATGTATMGLPDDPAALDHVVGAIRKAGYDVPARHVGLTVEGMTCVACATRIEKVLNRLPGVDAHVNFASGRAEIDYIPGLADPDILIRQVEKAGYGASLPRDETPDDEAARHAATGRRQIRLFVLSAILTAPLLAGMAAMLAGVHDLLPLWLQCALATVVQFVCGRSFYRHAWNALRGGGANMDVLVVMGTSVAWLASTAALVLALPGPVYFESGATVITLVLLGRVMEARARDRTRAGIEGLIRLQPQIAHVVVDGTLVDRPVASLRVGDLFVVRPGESIPVDGTIIDGRSDIDESMLTGEGIPVGRQAGDPVFGATINRDGVLHVRARRVGADTTLSRIVRMVQQAQGTKDPVQHLVDRVSAIFVPAVLAIALVTFVAGWVATGHPAGALTGTIAVLVIACPCALGLATPTAIMVGTGLGARAGLLFRNAEALERAHTITTLIMDKTGTLTEGRPGVTDIVPNDGISADRLLSAACGLERDSEHPLARAIAAHAADAGVTAVALRDVRAVPGRGVQGLRADDGHGGAADGMLRLGSPRFLAENGCIDDGAVAERLEQQGKTVVGVADGTRVLGYIALADRIRPDAAASVAALRARGLQLVMLTGDNARIASVVAQALGLDDIIAGVLPEDKAHEIEKRRGPGRVVGMVGDGINDAPALAAADIGIAMGSGSDIALDTADVVLMRSELGGLIDAMDLSRATLGKVRQNLFFAFVYNVLGLPLAALGMLNPAIAGAAMAMSSVSVVSNSLLLNRWKPVLRKAPAAHN</sequence>
<accession>A0A7W4PLR2</accession>
<comment type="caution">
    <text evidence="17">The sequence shown here is derived from an EMBL/GenBank/DDBJ whole genome shotgun (WGS) entry which is preliminary data.</text>
</comment>
<dbReference type="GO" id="GO:0043682">
    <property type="term" value="F:P-type divalent copper transporter activity"/>
    <property type="evidence" value="ECO:0007669"/>
    <property type="project" value="TreeGrafter"/>
</dbReference>
<dbReference type="InterPro" id="IPR023299">
    <property type="entry name" value="ATPase_P-typ_cyto_dom_N"/>
</dbReference>
<dbReference type="AlphaFoldDB" id="A0A7W4PLR2"/>
<dbReference type="InterPro" id="IPR006121">
    <property type="entry name" value="HMA_dom"/>
</dbReference>
<keyword evidence="7 14" id="KW-0479">Metal-binding</keyword>